<dbReference type="Gene3D" id="2.40.30.30">
    <property type="entry name" value="Riboflavin kinase-like"/>
    <property type="match status" value="1"/>
</dbReference>
<comment type="caution">
    <text evidence="9">The sequence shown here is derived from an EMBL/GenBank/DDBJ whole genome shotgun (WGS) entry which is preliminary data.</text>
</comment>
<dbReference type="InterPro" id="IPR023468">
    <property type="entry name" value="Riboflavin_kinase"/>
</dbReference>
<dbReference type="PANTHER" id="PTHR22749:SF6">
    <property type="entry name" value="RIBOFLAVIN KINASE"/>
    <property type="match status" value="1"/>
</dbReference>
<proteinExistence type="predicted"/>
<evidence type="ECO:0000256" key="1">
    <source>
        <dbReference type="ARBA" id="ARBA00012105"/>
    </source>
</evidence>
<evidence type="ECO:0000256" key="4">
    <source>
        <dbReference type="ARBA" id="ARBA00022679"/>
    </source>
</evidence>
<name>A0A1F5HB42_9BACT</name>
<comment type="catalytic activity">
    <reaction evidence="7">
        <text>riboflavin + ATP = FMN + ADP + H(+)</text>
        <dbReference type="Rhea" id="RHEA:14357"/>
        <dbReference type="ChEBI" id="CHEBI:15378"/>
        <dbReference type="ChEBI" id="CHEBI:30616"/>
        <dbReference type="ChEBI" id="CHEBI:57986"/>
        <dbReference type="ChEBI" id="CHEBI:58210"/>
        <dbReference type="ChEBI" id="CHEBI:456216"/>
        <dbReference type="EC" id="2.7.1.26"/>
    </reaction>
</comment>
<evidence type="ECO:0000256" key="3">
    <source>
        <dbReference type="ARBA" id="ARBA00022643"/>
    </source>
</evidence>
<accession>A0A1F5HB42</accession>
<keyword evidence="2" id="KW-0285">Flavoprotein</keyword>
<protein>
    <recommendedName>
        <fullName evidence="1">riboflavin kinase</fullName>
        <ecNumber evidence="1">2.7.1.26</ecNumber>
    </recommendedName>
</protein>
<dbReference type="EC" id="2.7.1.26" evidence="1"/>
<dbReference type="InterPro" id="IPR015865">
    <property type="entry name" value="Riboflavin_kinase_bac/euk"/>
</dbReference>
<dbReference type="GO" id="GO:0009398">
    <property type="term" value="P:FMN biosynthetic process"/>
    <property type="evidence" value="ECO:0007669"/>
    <property type="project" value="TreeGrafter"/>
</dbReference>
<keyword evidence="6" id="KW-0067">ATP-binding</keyword>
<feature type="domain" description="Riboflavin kinase" evidence="8">
    <location>
        <begin position="4"/>
        <end position="122"/>
    </location>
</feature>
<dbReference type="EMBL" id="MFCA01000028">
    <property type="protein sequence ID" value="OGE01394.1"/>
    <property type="molecule type" value="Genomic_DNA"/>
</dbReference>
<dbReference type="Proteomes" id="UP000176751">
    <property type="component" value="Unassembled WGS sequence"/>
</dbReference>
<gene>
    <name evidence="9" type="ORF">A2196_04580</name>
</gene>
<dbReference type="Pfam" id="PF01687">
    <property type="entry name" value="Flavokinase"/>
    <property type="match status" value="1"/>
</dbReference>
<keyword evidence="5" id="KW-0547">Nucleotide-binding</keyword>
<evidence type="ECO:0000256" key="5">
    <source>
        <dbReference type="ARBA" id="ARBA00022741"/>
    </source>
</evidence>
<reference evidence="9 10" key="1">
    <citation type="journal article" date="2016" name="Nat. Commun.">
        <title>Thousands of microbial genomes shed light on interconnected biogeochemical processes in an aquifer system.</title>
        <authorList>
            <person name="Anantharaman K."/>
            <person name="Brown C.T."/>
            <person name="Hug L.A."/>
            <person name="Sharon I."/>
            <person name="Castelle C.J."/>
            <person name="Probst A.J."/>
            <person name="Thomas B.C."/>
            <person name="Singh A."/>
            <person name="Wilkins M.J."/>
            <person name="Karaoz U."/>
            <person name="Brodie E.L."/>
            <person name="Williams K.H."/>
            <person name="Hubbard S.S."/>
            <person name="Banfield J.F."/>
        </authorList>
    </citation>
    <scope>NUCLEOTIDE SEQUENCE [LARGE SCALE GENOMIC DNA]</scope>
</reference>
<dbReference type="STRING" id="1797737.A2196_04580"/>
<dbReference type="GO" id="GO:0008531">
    <property type="term" value="F:riboflavin kinase activity"/>
    <property type="evidence" value="ECO:0007669"/>
    <property type="project" value="UniProtKB-EC"/>
</dbReference>
<evidence type="ECO:0000259" key="8">
    <source>
        <dbReference type="SMART" id="SM00904"/>
    </source>
</evidence>
<sequence>MTKLRFSAKVVKGAGRGKKLGIPTINFVPKIVKGLKEGIYVCKIVFPSGQYWGVLHFGPRPTFREKSQSLEAYLFDFDRVRVPKKLDIEIYSYIREIVKFANPGQMVNKIEKDIEIAKKRIKLLQNN</sequence>
<dbReference type="AlphaFoldDB" id="A0A1F5HB42"/>
<dbReference type="InterPro" id="IPR023465">
    <property type="entry name" value="Riboflavin_kinase_dom_sf"/>
</dbReference>
<evidence type="ECO:0000256" key="2">
    <source>
        <dbReference type="ARBA" id="ARBA00022630"/>
    </source>
</evidence>
<evidence type="ECO:0000256" key="6">
    <source>
        <dbReference type="ARBA" id="ARBA00022840"/>
    </source>
</evidence>
<dbReference type="GO" id="GO:0009231">
    <property type="term" value="P:riboflavin biosynthetic process"/>
    <property type="evidence" value="ECO:0007669"/>
    <property type="project" value="InterPro"/>
</dbReference>
<keyword evidence="3" id="KW-0288">FMN</keyword>
<dbReference type="SUPFAM" id="SSF82114">
    <property type="entry name" value="Riboflavin kinase-like"/>
    <property type="match status" value="1"/>
</dbReference>
<keyword evidence="4" id="KW-0808">Transferase</keyword>
<dbReference type="GO" id="GO:0005524">
    <property type="term" value="F:ATP binding"/>
    <property type="evidence" value="ECO:0007669"/>
    <property type="project" value="UniProtKB-KW"/>
</dbReference>
<organism evidence="9 10">
    <name type="scientific">Candidatus Curtissbacteria bacterium RIFOXYA1_FULL_41_14</name>
    <dbReference type="NCBI Taxonomy" id="1797737"/>
    <lineage>
        <taxon>Bacteria</taxon>
        <taxon>Candidatus Curtissiibacteriota</taxon>
    </lineage>
</organism>
<evidence type="ECO:0000313" key="9">
    <source>
        <dbReference type="EMBL" id="OGE01394.1"/>
    </source>
</evidence>
<evidence type="ECO:0000313" key="10">
    <source>
        <dbReference type="Proteomes" id="UP000176751"/>
    </source>
</evidence>
<dbReference type="SMART" id="SM00904">
    <property type="entry name" value="Flavokinase"/>
    <property type="match status" value="1"/>
</dbReference>
<evidence type="ECO:0000256" key="7">
    <source>
        <dbReference type="ARBA" id="ARBA00047880"/>
    </source>
</evidence>
<dbReference type="PANTHER" id="PTHR22749">
    <property type="entry name" value="RIBOFLAVIN KINASE/FMN ADENYLYLTRANSFERASE"/>
    <property type="match status" value="1"/>
</dbReference>